<evidence type="ECO:0000256" key="1">
    <source>
        <dbReference type="SAM" id="Phobius"/>
    </source>
</evidence>
<feature type="transmembrane region" description="Helical" evidence="1">
    <location>
        <begin position="16"/>
        <end position="42"/>
    </location>
</feature>
<comment type="caution">
    <text evidence="2">The sequence shown here is derived from an EMBL/GenBank/DDBJ whole genome shotgun (WGS) entry which is preliminary data.</text>
</comment>
<accession>A0A7C5UUJ0</accession>
<name>A0A7C5UUJ0_UNCC3</name>
<gene>
    <name evidence="2" type="ORF">ENL96_00760</name>
</gene>
<sequence length="249" mass="28744">MSHEEEQKTKEGKRSLALYFIFISLALLTALGVSGFAVFYYLNLGKSKKVQEYSYKDEQIRNLENELTECLSIRQQGKSQDEKECEECPPCTCENNEKPSCTVNFTQEELLTKEGWNTFVNSKYGYSIEIPNGWVINEIKEGGFTMNDSHTPDLYFKIEPDTLFSFSVPPSKTTESSSQIWCTQAHRKMYEWNSSVSDPAWQDMRIIDTTFSVGGKQFHAFIHYKYYGASISSDIIDFYNLLLKTIKFN</sequence>
<keyword evidence="1" id="KW-0812">Transmembrane</keyword>
<keyword evidence="1" id="KW-0472">Membrane</keyword>
<dbReference type="EMBL" id="DRVY01000021">
    <property type="protein sequence ID" value="HHR92030.1"/>
    <property type="molecule type" value="Genomic_DNA"/>
</dbReference>
<protein>
    <submittedName>
        <fullName evidence="2">Uncharacterized protein</fullName>
    </submittedName>
</protein>
<proteinExistence type="predicted"/>
<dbReference type="AlphaFoldDB" id="A0A7C5UUJ0"/>
<evidence type="ECO:0000313" key="2">
    <source>
        <dbReference type="EMBL" id="HHR92030.1"/>
    </source>
</evidence>
<keyword evidence="1" id="KW-1133">Transmembrane helix</keyword>
<reference evidence="2" key="1">
    <citation type="journal article" date="2020" name="mSystems">
        <title>Genome- and Community-Level Interaction Insights into Carbon Utilization and Element Cycling Functions of Hydrothermarchaeota in Hydrothermal Sediment.</title>
        <authorList>
            <person name="Zhou Z."/>
            <person name="Liu Y."/>
            <person name="Xu W."/>
            <person name="Pan J."/>
            <person name="Luo Z.H."/>
            <person name="Li M."/>
        </authorList>
    </citation>
    <scope>NUCLEOTIDE SEQUENCE [LARGE SCALE GENOMIC DNA]</scope>
    <source>
        <strain evidence="2">SpSt-1042</strain>
    </source>
</reference>
<organism evidence="2">
    <name type="scientific">candidate division CPR3 bacterium</name>
    <dbReference type="NCBI Taxonomy" id="2268181"/>
    <lineage>
        <taxon>Bacteria</taxon>
        <taxon>Bacteria division CPR3</taxon>
    </lineage>
</organism>